<dbReference type="GO" id="GO:0005737">
    <property type="term" value="C:cytoplasm"/>
    <property type="evidence" value="ECO:0007669"/>
    <property type="project" value="UniProtKB-SubCell"/>
</dbReference>
<evidence type="ECO:0000256" key="7">
    <source>
        <dbReference type="ARBA" id="ARBA00022691"/>
    </source>
</evidence>
<evidence type="ECO:0000256" key="3">
    <source>
        <dbReference type="ARBA" id="ARBA00022490"/>
    </source>
</evidence>
<evidence type="ECO:0000256" key="5">
    <source>
        <dbReference type="ARBA" id="ARBA00022603"/>
    </source>
</evidence>
<dbReference type="InterPro" id="IPR046887">
    <property type="entry name" value="RsmE_PUA-like"/>
</dbReference>
<dbReference type="GO" id="GO:0070475">
    <property type="term" value="P:rRNA base methylation"/>
    <property type="evidence" value="ECO:0007669"/>
    <property type="project" value="TreeGrafter"/>
</dbReference>
<dbReference type="AlphaFoldDB" id="A0A5D0MCS3"/>
<dbReference type="InterPro" id="IPR006700">
    <property type="entry name" value="RsmE"/>
</dbReference>
<gene>
    <name evidence="13" type="ORF">FXF47_04195</name>
</gene>
<keyword evidence="14" id="KW-1185">Reference proteome</keyword>
<dbReference type="InterPro" id="IPR029028">
    <property type="entry name" value="Alpha/beta_knot_MTases"/>
</dbReference>
<dbReference type="EMBL" id="VSIX01000033">
    <property type="protein sequence ID" value="TYB31527.1"/>
    <property type="molecule type" value="Genomic_DNA"/>
</dbReference>
<reference evidence="13" key="1">
    <citation type="submission" date="2019-08" db="EMBL/GenBank/DDBJ databases">
        <title>Genomic characterization of a novel candidate phylum (ARYD3) from a high temperature, high salinity tertiary oil reservoir in north central Oklahoma, USA.</title>
        <authorList>
            <person name="Youssef N.H."/>
            <person name="Yadav A."/>
            <person name="Elshahed M.S."/>
        </authorList>
    </citation>
    <scope>NUCLEOTIDE SEQUENCE [LARGE SCALE GENOMIC DNA]</scope>
    <source>
        <strain evidence="13">ARYD3</strain>
    </source>
</reference>
<comment type="catalytic activity">
    <reaction evidence="9 10">
        <text>uridine(1498) in 16S rRNA + S-adenosyl-L-methionine = N(3)-methyluridine(1498) in 16S rRNA + S-adenosyl-L-homocysteine + H(+)</text>
        <dbReference type="Rhea" id="RHEA:42920"/>
        <dbReference type="Rhea" id="RHEA-COMP:10283"/>
        <dbReference type="Rhea" id="RHEA-COMP:10284"/>
        <dbReference type="ChEBI" id="CHEBI:15378"/>
        <dbReference type="ChEBI" id="CHEBI:57856"/>
        <dbReference type="ChEBI" id="CHEBI:59789"/>
        <dbReference type="ChEBI" id="CHEBI:65315"/>
        <dbReference type="ChEBI" id="CHEBI:74502"/>
        <dbReference type="EC" id="2.1.1.193"/>
    </reaction>
</comment>
<sequence length="259" mass="30560">MKILLISLLKRGSFIKMISLDRKFYVQNLSKKDKIVKIHDEEKQHLEVLRPSLKDKFWATNGKGLDFLCKIIKMNKKFFEVEVLKVKENKKYPLYLHLFFGVTKRKKWEWLIEKATEMGVLEFTPLITKNNQQYAKGFYKEKKLERFKRKVVAAMKQSRRSFLPKINKPVKFSTLQNHDTKIKNSFVLSFDGIKWKKKDVEKSKKLNLIVGPEGGFTEKEVKILEDKDAKLRNIGIYTLKTETAALKAVSLLTYFKEDF</sequence>
<evidence type="ECO:0000259" key="12">
    <source>
        <dbReference type="Pfam" id="PF20260"/>
    </source>
</evidence>
<dbReference type="Gene3D" id="3.40.1280.10">
    <property type="match status" value="1"/>
</dbReference>
<dbReference type="InterPro" id="IPR029026">
    <property type="entry name" value="tRNA_m1G_MTases_N"/>
</dbReference>
<evidence type="ECO:0000256" key="6">
    <source>
        <dbReference type="ARBA" id="ARBA00022679"/>
    </source>
</evidence>
<comment type="caution">
    <text evidence="13">The sequence shown here is derived from an EMBL/GenBank/DDBJ whole genome shotgun (WGS) entry which is preliminary data.</text>
</comment>
<evidence type="ECO:0000313" key="13">
    <source>
        <dbReference type="EMBL" id="TYB31527.1"/>
    </source>
</evidence>
<dbReference type="SUPFAM" id="SSF88697">
    <property type="entry name" value="PUA domain-like"/>
    <property type="match status" value="1"/>
</dbReference>
<proteinExistence type="inferred from homology"/>
<evidence type="ECO:0000256" key="10">
    <source>
        <dbReference type="PIRNR" id="PIRNR015601"/>
    </source>
</evidence>
<dbReference type="Proteomes" id="UP000324143">
    <property type="component" value="Unassembled WGS sequence"/>
</dbReference>
<dbReference type="InterPro" id="IPR015947">
    <property type="entry name" value="PUA-like_sf"/>
</dbReference>
<accession>A0A5D0MCS3</accession>
<dbReference type="GO" id="GO:0070042">
    <property type="term" value="F:rRNA (uridine-N3-)-methyltransferase activity"/>
    <property type="evidence" value="ECO:0007669"/>
    <property type="project" value="TreeGrafter"/>
</dbReference>
<evidence type="ECO:0000313" key="14">
    <source>
        <dbReference type="Proteomes" id="UP000324143"/>
    </source>
</evidence>
<feature type="domain" description="Ribosomal RNA small subunit methyltransferase E methyltransferase" evidence="11">
    <location>
        <begin position="91"/>
        <end position="252"/>
    </location>
</feature>
<dbReference type="InterPro" id="IPR046886">
    <property type="entry name" value="RsmE_MTase_dom"/>
</dbReference>
<dbReference type="PANTHER" id="PTHR30027:SF3">
    <property type="entry name" value="16S RRNA (URACIL(1498)-N(3))-METHYLTRANSFERASE"/>
    <property type="match status" value="1"/>
</dbReference>
<comment type="similarity">
    <text evidence="2 10">Belongs to the RNA methyltransferase RsmE family.</text>
</comment>
<dbReference type="PANTHER" id="PTHR30027">
    <property type="entry name" value="RIBOSOMAL RNA SMALL SUBUNIT METHYLTRANSFERASE E"/>
    <property type="match status" value="1"/>
</dbReference>
<dbReference type="NCBIfam" id="TIGR00046">
    <property type="entry name" value="RsmE family RNA methyltransferase"/>
    <property type="match status" value="1"/>
</dbReference>
<evidence type="ECO:0000256" key="4">
    <source>
        <dbReference type="ARBA" id="ARBA00022552"/>
    </source>
</evidence>
<keyword evidence="3 10" id="KW-0963">Cytoplasm</keyword>
<organism evidence="13 14">
    <name type="scientific">Candidatus Mcinerneyibacterium aminivorans</name>
    <dbReference type="NCBI Taxonomy" id="2703815"/>
    <lineage>
        <taxon>Bacteria</taxon>
        <taxon>Candidatus Macinerneyibacteriota</taxon>
        <taxon>Candidatus Mcinerneyibacteria</taxon>
        <taxon>Candidatus Mcinerneyibacteriales</taxon>
        <taxon>Candidatus Mcinerneyibacteriaceae</taxon>
        <taxon>Candidatus Mcinerneyibacterium</taxon>
    </lineage>
</organism>
<dbReference type="EC" id="2.1.1.193" evidence="10"/>
<comment type="subcellular location">
    <subcellularLocation>
        <location evidence="1 10">Cytoplasm</location>
    </subcellularLocation>
</comment>
<evidence type="ECO:0000259" key="11">
    <source>
        <dbReference type="Pfam" id="PF04452"/>
    </source>
</evidence>
<dbReference type="SUPFAM" id="SSF75217">
    <property type="entry name" value="alpha/beta knot"/>
    <property type="match status" value="1"/>
</dbReference>
<feature type="domain" description="Ribosomal RNA small subunit methyltransferase E PUA-like" evidence="12">
    <location>
        <begin position="40"/>
        <end position="84"/>
    </location>
</feature>
<evidence type="ECO:0000256" key="9">
    <source>
        <dbReference type="ARBA" id="ARBA00047944"/>
    </source>
</evidence>
<keyword evidence="6 10" id="KW-0808">Transferase</keyword>
<protein>
    <recommendedName>
        <fullName evidence="10">Ribosomal RNA small subunit methyltransferase E</fullName>
        <ecNumber evidence="10">2.1.1.193</ecNumber>
    </recommendedName>
</protein>
<keyword evidence="4 10" id="KW-0698">rRNA processing</keyword>
<dbReference type="Pfam" id="PF20260">
    <property type="entry name" value="PUA_4"/>
    <property type="match status" value="1"/>
</dbReference>
<dbReference type="CDD" id="cd18084">
    <property type="entry name" value="RsmE-like"/>
    <property type="match status" value="1"/>
</dbReference>
<dbReference type="PIRSF" id="PIRSF015601">
    <property type="entry name" value="MTase_slr0722"/>
    <property type="match status" value="1"/>
</dbReference>
<evidence type="ECO:0000256" key="8">
    <source>
        <dbReference type="ARBA" id="ARBA00025699"/>
    </source>
</evidence>
<comment type="function">
    <text evidence="8 10">Specifically methylates the N3 position of the uracil ring of uridine 1498 (m3U1498) in 16S rRNA. Acts on the fully assembled 30S ribosomal subunit.</text>
</comment>
<name>A0A5D0MCS3_9BACT</name>
<evidence type="ECO:0000256" key="2">
    <source>
        <dbReference type="ARBA" id="ARBA00005528"/>
    </source>
</evidence>
<evidence type="ECO:0000256" key="1">
    <source>
        <dbReference type="ARBA" id="ARBA00004496"/>
    </source>
</evidence>
<keyword evidence="5 10" id="KW-0489">Methyltransferase</keyword>
<keyword evidence="7 10" id="KW-0949">S-adenosyl-L-methionine</keyword>
<dbReference type="Pfam" id="PF04452">
    <property type="entry name" value="Methyltrans_RNA"/>
    <property type="match status" value="1"/>
</dbReference>